<dbReference type="PANTHER" id="PTHR23316">
    <property type="entry name" value="IMPORTIN ALPHA"/>
    <property type="match status" value="1"/>
</dbReference>
<feature type="compositionally biased region" description="Polar residues" evidence="5">
    <location>
        <begin position="148"/>
        <end position="159"/>
    </location>
</feature>
<dbReference type="InterPro" id="IPR000225">
    <property type="entry name" value="Armadillo"/>
</dbReference>
<comment type="similarity">
    <text evidence="1">Belongs to the importin alpha family.</text>
</comment>
<evidence type="ECO:0000256" key="1">
    <source>
        <dbReference type="ARBA" id="ARBA00010394"/>
    </source>
</evidence>
<dbReference type="InterPro" id="IPR011989">
    <property type="entry name" value="ARM-like"/>
</dbReference>
<reference evidence="6" key="1">
    <citation type="submission" date="2023-11" db="EMBL/GenBank/DDBJ databases">
        <title>Genome assemblies of two species of porcelain crab, Petrolisthes cinctipes and Petrolisthes manimaculis (Anomura: Porcellanidae).</title>
        <authorList>
            <person name="Angst P."/>
        </authorList>
    </citation>
    <scope>NUCLEOTIDE SEQUENCE</scope>
    <source>
        <strain evidence="6">PB745_02</strain>
        <tissue evidence="6">Gill</tissue>
    </source>
</reference>
<gene>
    <name evidence="6" type="ORF">Pmani_015985</name>
</gene>
<protein>
    <recommendedName>
        <fullName evidence="8">Importin subunit alpha</fullName>
    </recommendedName>
</protein>
<dbReference type="Pfam" id="PF00514">
    <property type="entry name" value="Arm"/>
    <property type="match status" value="2"/>
</dbReference>
<keyword evidence="3" id="KW-0653">Protein transport</keyword>
<organism evidence="6 7">
    <name type="scientific">Petrolisthes manimaculis</name>
    <dbReference type="NCBI Taxonomy" id="1843537"/>
    <lineage>
        <taxon>Eukaryota</taxon>
        <taxon>Metazoa</taxon>
        <taxon>Ecdysozoa</taxon>
        <taxon>Arthropoda</taxon>
        <taxon>Crustacea</taxon>
        <taxon>Multicrustacea</taxon>
        <taxon>Malacostraca</taxon>
        <taxon>Eumalacostraca</taxon>
        <taxon>Eucarida</taxon>
        <taxon>Decapoda</taxon>
        <taxon>Pleocyemata</taxon>
        <taxon>Anomura</taxon>
        <taxon>Galatheoidea</taxon>
        <taxon>Porcellanidae</taxon>
        <taxon>Petrolisthes</taxon>
    </lineage>
</organism>
<dbReference type="SMART" id="SM00185">
    <property type="entry name" value="ARM"/>
    <property type="match status" value="7"/>
</dbReference>
<evidence type="ECO:0000313" key="6">
    <source>
        <dbReference type="EMBL" id="KAK4312644.1"/>
    </source>
</evidence>
<feature type="region of interest" description="Disordered" evidence="5">
    <location>
        <begin position="139"/>
        <end position="176"/>
    </location>
</feature>
<keyword evidence="2" id="KW-0813">Transport</keyword>
<dbReference type="AlphaFoldDB" id="A0AAE1PSS7"/>
<dbReference type="SUPFAM" id="SSF48371">
    <property type="entry name" value="ARM repeat"/>
    <property type="match status" value="1"/>
</dbReference>
<evidence type="ECO:0000256" key="3">
    <source>
        <dbReference type="ARBA" id="ARBA00022927"/>
    </source>
</evidence>
<dbReference type="GO" id="GO:0015031">
    <property type="term" value="P:protein transport"/>
    <property type="evidence" value="ECO:0007669"/>
    <property type="project" value="UniProtKB-KW"/>
</dbReference>
<feature type="repeat" description="ARM" evidence="4">
    <location>
        <begin position="342"/>
        <end position="384"/>
    </location>
</feature>
<dbReference type="InterPro" id="IPR016024">
    <property type="entry name" value="ARM-type_fold"/>
</dbReference>
<feature type="compositionally biased region" description="Polar residues" evidence="5">
    <location>
        <begin position="22"/>
        <end position="32"/>
    </location>
</feature>
<proteinExistence type="inferred from homology"/>
<evidence type="ECO:0000256" key="2">
    <source>
        <dbReference type="ARBA" id="ARBA00022448"/>
    </source>
</evidence>
<feature type="region of interest" description="Disordered" evidence="5">
    <location>
        <begin position="20"/>
        <end position="40"/>
    </location>
</feature>
<dbReference type="Proteomes" id="UP001292094">
    <property type="component" value="Unassembled WGS sequence"/>
</dbReference>
<accession>A0AAE1PSS7</accession>
<dbReference type="EMBL" id="JAWZYT010001394">
    <property type="protein sequence ID" value="KAK4312644.1"/>
    <property type="molecule type" value="Genomic_DNA"/>
</dbReference>
<dbReference type="PROSITE" id="PS50176">
    <property type="entry name" value="ARM_REPEAT"/>
    <property type="match status" value="1"/>
</dbReference>
<evidence type="ECO:0008006" key="8">
    <source>
        <dbReference type="Google" id="ProtNLM"/>
    </source>
</evidence>
<keyword evidence="7" id="KW-1185">Reference proteome</keyword>
<comment type="caution">
    <text evidence="6">The sequence shown here is derived from an EMBL/GenBank/DDBJ whole genome shotgun (WGS) entry which is preliminary data.</text>
</comment>
<feature type="region of interest" description="Disordered" evidence="5">
    <location>
        <begin position="685"/>
        <end position="709"/>
    </location>
</feature>
<name>A0AAE1PSS7_9EUCA</name>
<evidence type="ECO:0000256" key="4">
    <source>
        <dbReference type="PROSITE-ProRule" id="PRU00259"/>
    </source>
</evidence>
<evidence type="ECO:0000313" key="7">
    <source>
        <dbReference type="Proteomes" id="UP001292094"/>
    </source>
</evidence>
<evidence type="ECO:0000256" key="5">
    <source>
        <dbReference type="SAM" id="MobiDB-lite"/>
    </source>
</evidence>
<dbReference type="Gene3D" id="1.25.10.10">
    <property type="entry name" value="Leucine-rich Repeat Variant"/>
    <property type="match status" value="1"/>
</dbReference>
<sequence length="709" mass="77115">MTPRGDLPRVHSHHREYLGSDRCQQMPPSTSRLSRRRVASNNLHRDLESIRARRAKLEALTTSVRLPPLIPSDISGVYSSSAALTYTLPRTHTASKQRLHRLRKGEQHPITSISLGDLARPHRPSSKLPLLLARQMTPLPKIEPVAETSKQVTKETQGNPKSPTPSPSPSHVTPTSPIICQEEEDKPNYFQIVQEMKGVENNNRITDPKNTAVTTRDTTAFANDTVANVTGDTTAFANDTVANVTKTTTGIINEATSNDTELNTGNTLSDVMKLSATVKARKLLSTSSDIPSEQFLEAGILEAAKINLNTSSSADLLFETVWVISNIASGELTSTQAIEVGGLIKPLVQLVESGESKIKDKSIWALSNLATQGEVSRNKILEAGFLHHLIDSIRNYSTMSQLSHSTWALSNIFRTPNWTLTNEEVTLAISVVKDICLSSENKEVLVEALWCLEFMTSVDSTIQPVIEADILPLVTPHLKSPDQKVQTPAVKVAGNIVATTDVQTDAALEAGILAPIHNILKNSAMANQRKDAAWVLSNIAAGPTQQVQKLLDEGVLLTLYDVISKDSNNVVKEAAWALTNLVADWTTDQRRQFVDSGGVDSLASLIVKFQKEASSSTLLERALDSIDIVLTEDSDNVNRIKNNIEEAIGLDILLELRTHDDATVVSTVNKLLSNHFPDLVELNSGGGSDEANMDNTSLPGTASKYVAGE</sequence>